<name>A0A6G8ARY0_9ENTE</name>
<keyword evidence="3" id="KW-1185">Reference proteome</keyword>
<proteinExistence type="predicted"/>
<gene>
    <name evidence="2" type="ORF">G7082_04400</name>
</gene>
<evidence type="ECO:0000313" key="2">
    <source>
        <dbReference type="EMBL" id="QIL47838.1"/>
    </source>
</evidence>
<keyword evidence="1" id="KW-1133">Transmembrane helix</keyword>
<dbReference type="KEGG" id="vhy:G7082_04400"/>
<dbReference type="AlphaFoldDB" id="A0A6G8ARY0"/>
<evidence type="ECO:0000313" key="3">
    <source>
        <dbReference type="Proteomes" id="UP000501747"/>
    </source>
</evidence>
<keyword evidence="1" id="KW-0812">Transmembrane</keyword>
<feature type="transmembrane region" description="Helical" evidence="1">
    <location>
        <begin position="89"/>
        <end position="115"/>
    </location>
</feature>
<accession>A0A6G8ARY0</accession>
<evidence type="ECO:0000256" key="1">
    <source>
        <dbReference type="SAM" id="Phobius"/>
    </source>
</evidence>
<keyword evidence="1" id="KW-0472">Membrane</keyword>
<feature type="transmembrane region" description="Helical" evidence="1">
    <location>
        <begin position="51"/>
        <end position="69"/>
    </location>
</feature>
<sequence length="117" mass="13603">MKSYRKFWTDFKTKESVSYKSFMIVSLINIAISILIFCLRDIYILENYEGGLSLLYSIWCLLLVVPTASHQQKVLGNFDVHRKVLFLPVYPLLFSPIAFIVYILVGVKSLINVFFIK</sequence>
<reference evidence="2 3" key="1">
    <citation type="submission" date="2020-03" db="EMBL/GenBank/DDBJ databases">
        <title>Vagococcus sp. nov., isolated from beetles.</title>
        <authorList>
            <person name="Hyun D.-W."/>
            <person name="Bae J.-W."/>
        </authorList>
    </citation>
    <scope>NUCLEOTIDE SEQUENCE [LARGE SCALE GENOMIC DNA]</scope>
    <source>
        <strain evidence="2 3">HDW17B</strain>
    </source>
</reference>
<organism evidence="2 3">
    <name type="scientific">Vagococcus hydrophili</name>
    <dbReference type="NCBI Taxonomy" id="2714947"/>
    <lineage>
        <taxon>Bacteria</taxon>
        <taxon>Bacillati</taxon>
        <taxon>Bacillota</taxon>
        <taxon>Bacilli</taxon>
        <taxon>Lactobacillales</taxon>
        <taxon>Enterococcaceae</taxon>
        <taxon>Vagococcus</taxon>
    </lineage>
</organism>
<protein>
    <submittedName>
        <fullName evidence="2">Uncharacterized protein</fullName>
    </submittedName>
</protein>
<dbReference type="RefSeq" id="WP_166034008.1">
    <property type="nucleotide sequence ID" value="NZ_CP049887.1"/>
</dbReference>
<feature type="transmembrane region" description="Helical" evidence="1">
    <location>
        <begin position="20"/>
        <end position="39"/>
    </location>
</feature>
<dbReference type="EMBL" id="CP049887">
    <property type="protein sequence ID" value="QIL47838.1"/>
    <property type="molecule type" value="Genomic_DNA"/>
</dbReference>
<dbReference type="Proteomes" id="UP000501747">
    <property type="component" value="Chromosome"/>
</dbReference>